<sequence length="54" mass="6488">ALESVSLRQIRGYAQKSFRYIDAYRKGLNVKQVEYAVKKYKRHRIIPQTIFNEL</sequence>
<dbReference type="EMBL" id="CAMKVN010004815">
    <property type="protein sequence ID" value="CAI2187793.1"/>
    <property type="molecule type" value="Genomic_DNA"/>
</dbReference>
<evidence type="ECO:0000313" key="2">
    <source>
        <dbReference type="Proteomes" id="UP001153678"/>
    </source>
</evidence>
<accession>A0A9W4SZX8</accession>
<organism evidence="1 2">
    <name type="scientific">Funneliformis geosporum</name>
    <dbReference type="NCBI Taxonomy" id="1117311"/>
    <lineage>
        <taxon>Eukaryota</taxon>
        <taxon>Fungi</taxon>
        <taxon>Fungi incertae sedis</taxon>
        <taxon>Mucoromycota</taxon>
        <taxon>Glomeromycotina</taxon>
        <taxon>Glomeromycetes</taxon>
        <taxon>Glomerales</taxon>
        <taxon>Glomeraceae</taxon>
        <taxon>Funneliformis</taxon>
    </lineage>
</organism>
<evidence type="ECO:0000313" key="1">
    <source>
        <dbReference type="EMBL" id="CAI2187793.1"/>
    </source>
</evidence>
<dbReference type="OrthoDB" id="10044727at2759"/>
<dbReference type="Proteomes" id="UP001153678">
    <property type="component" value="Unassembled WGS sequence"/>
</dbReference>
<keyword evidence="2" id="KW-1185">Reference proteome</keyword>
<feature type="non-terminal residue" evidence="1">
    <location>
        <position position="1"/>
    </location>
</feature>
<gene>
    <name evidence="1" type="ORF">FWILDA_LOCUS13260</name>
</gene>
<proteinExistence type="predicted"/>
<name>A0A9W4SZX8_9GLOM</name>
<comment type="caution">
    <text evidence="1">The sequence shown here is derived from an EMBL/GenBank/DDBJ whole genome shotgun (WGS) entry which is preliminary data.</text>
</comment>
<dbReference type="AlphaFoldDB" id="A0A9W4SZX8"/>
<reference evidence="1" key="1">
    <citation type="submission" date="2022-08" db="EMBL/GenBank/DDBJ databases">
        <authorList>
            <person name="Kallberg Y."/>
            <person name="Tangrot J."/>
            <person name="Rosling A."/>
        </authorList>
    </citation>
    <scope>NUCLEOTIDE SEQUENCE</scope>
    <source>
        <strain evidence="1">Wild A</strain>
    </source>
</reference>
<protein>
    <submittedName>
        <fullName evidence="1">8075_t:CDS:1</fullName>
    </submittedName>
</protein>